<evidence type="ECO:0000256" key="1">
    <source>
        <dbReference type="SAM" id="MobiDB-lite"/>
    </source>
</evidence>
<gene>
    <name evidence="2" type="ORF">NPIL_267051</name>
</gene>
<comment type="caution">
    <text evidence="2">The sequence shown here is derived from an EMBL/GenBank/DDBJ whole genome shotgun (WGS) entry which is preliminary data.</text>
</comment>
<dbReference type="Proteomes" id="UP000887013">
    <property type="component" value="Unassembled WGS sequence"/>
</dbReference>
<organism evidence="2 3">
    <name type="scientific">Nephila pilipes</name>
    <name type="common">Giant wood spider</name>
    <name type="synonym">Nephila maculata</name>
    <dbReference type="NCBI Taxonomy" id="299642"/>
    <lineage>
        <taxon>Eukaryota</taxon>
        <taxon>Metazoa</taxon>
        <taxon>Ecdysozoa</taxon>
        <taxon>Arthropoda</taxon>
        <taxon>Chelicerata</taxon>
        <taxon>Arachnida</taxon>
        <taxon>Araneae</taxon>
        <taxon>Araneomorphae</taxon>
        <taxon>Entelegynae</taxon>
        <taxon>Araneoidea</taxon>
        <taxon>Nephilidae</taxon>
        <taxon>Nephila</taxon>
    </lineage>
</organism>
<proteinExistence type="predicted"/>
<sequence>MDSKGLSCQSEAENIRKDLWDSLHWLKPDHRELIKWFRDCFVTRENTGDHRKTLGSIVQGSEDPQDPKGRTSYPSTSSEGVKELRAILYLSRS</sequence>
<feature type="region of interest" description="Disordered" evidence="1">
    <location>
        <begin position="51"/>
        <end position="79"/>
    </location>
</feature>
<evidence type="ECO:0000313" key="2">
    <source>
        <dbReference type="EMBL" id="GFU00459.1"/>
    </source>
</evidence>
<protein>
    <submittedName>
        <fullName evidence="2">Uncharacterized protein</fullName>
    </submittedName>
</protein>
<evidence type="ECO:0000313" key="3">
    <source>
        <dbReference type="Proteomes" id="UP000887013"/>
    </source>
</evidence>
<reference evidence="2" key="1">
    <citation type="submission" date="2020-08" db="EMBL/GenBank/DDBJ databases">
        <title>Multicomponent nature underlies the extraordinary mechanical properties of spider dragline silk.</title>
        <authorList>
            <person name="Kono N."/>
            <person name="Nakamura H."/>
            <person name="Mori M."/>
            <person name="Yoshida Y."/>
            <person name="Ohtoshi R."/>
            <person name="Malay A.D."/>
            <person name="Moran D.A.P."/>
            <person name="Tomita M."/>
            <person name="Numata K."/>
            <person name="Arakawa K."/>
        </authorList>
    </citation>
    <scope>NUCLEOTIDE SEQUENCE</scope>
</reference>
<name>A0A8X6Q824_NEPPI</name>
<accession>A0A8X6Q824</accession>
<dbReference type="AlphaFoldDB" id="A0A8X6Q824"/>
<dbReference type="EMBL" id="BMAW01027093">
    <property type="protein sequence ID" value="GFU00459.1"/>
    <property type="molecule type" value="Genomic_DNA"/>
</dbReference>
<keyword evidence="3" id="KW-1185">Reference proteome</keyword>